<dbReference type="AlphaFoldDB" id="C3N5X8"/>
<evidence type="ECO:0000313" key="1">
    <source>
        <dbReference type="EMBL" id="ACP55403.1"/>
    </source>
</evidence>
<dbReference type="GeneID" id="84058826"/>
<name>C3N5X8_SACI3</name>
<evidence type="ECO:0008006" key="3">
    <source>
        <dbReference type="Google" id="ProtNLM"/>
    </source>
</evidence>
<reference evidence="1 2" key="1">
    <citation type="journal article" date="2009" name="Proc. Natl. Acad. Sci. U.S.A.">
        <title>Biogeography of the Sulfolobus islandicus pan-genome.</title>
        <authorList>
            <person name="Reno M.L."/>
            <person name="Held N.L."/>
            <person name="Fields C.J."/>
            <person name="Burke P.V."/>
            <person name="Whitaker R.J."/>
        </authorList>
    </citation>
    <scope>NUCLEOTIDE SEQUENCE [LARGE SCALE GENOMIC DNA]</scope>
    <source>
        <strain evidence="1 2">M.16.27</strain>
    </source>
</reference>
<dbReference type="Proteomes" id="UP000002307">
    <property type="component" value="Chromosome"/>
</dbReference>
<accession>C3N5X8</accession>
<evidence type="ECO:0000313" key="2">
    <source>
        <dbReference type="Proteomes" id="UP000002307"/>
    </source>
</evidence>
<proteinExistence type="predicted"/>
<dbReference type="EMBL" id="CP001401">
    <property type="protein sequence ID" value="ACP55403.1"/>
    <property type="molecule type" value="Genomic_DNA"/>
</dbReference>
<dbReference type="RefSeq" id="WP_012718844.1">
    <property type="nucleotide sequence ID" value="NC_012632.1"/>
</dbReference>
<gene>
    <name evidence="1" type="ordered locus">M1627_1521</name>
</gene>
<protein>
    <recommendedName>
        <fullName evidence="3">Plasmid pARN4</fullName>
    </recommendedName>
</protein>
<dbReference type="KEGG" id="sim:M1627_1521"/>
<organism evidence="1 2">
    <name type="scientific">Saccharolobus islandicus (strain M.16.27)</name>
    <name type="common">Sulfolobus islandicus</name>
    <dbReference type="NCBI Taxonomy" id="427318"/>
    <lineage>
        <taxon>Archaea</taxon>
        <taxon>Thermoproteota</taxon>
        <taxon>Thermoprotei</taxon>
        <taxon>Sulfolobales</taxon>
        <taxon>Sulfolobaceae</taxon>
        <taxon>Saccharolobus</taxon>
    </lineage>
</organism>
<dbReference type="HOGENOM" id="CLU_1269982_0_0_2"/>
<sequence length="221" mass="25941">MKEELKKYIENVKVELVKLFGIIHMKLTEVNDELELADIFEKPWYKSRLKDENGNVEIDYDGYGNKILIIKMEDPWTDNVSKKQGKTAFIIYFSYQTSKPIVPSQIHWKINSIFKVMKKLNAKGYHVFPAIFANGITPGALKILQNPKIDIKFFNSLEDLLNWIYSKLMYRLQRLVETAKFTLKFDKIFSFLQTVIEGLGFEVPEQILEAWAYKPKYPNQS</sequence>